<evidence type="ECO:0000256" key="3">
    <source>
        <dbReference type="ARBA" id="ARBA00023274"/>
    </source>
</evidence>
<keyword evidence="1 4" id="KW-0963">Cytoplasm</keyword>
<dbReference type="PANTHER" id="PTHR11830">
    <property type="entry name" value="40S RIBOSOMAL PROTEIN S3A"/>
    <property type="match status" value="1"/>
</dbReference>
<protein>
    <recommendedName>
        <fullName evidence="4">Small ribosomal subunit protein eS1</fullName>
    </recommendedName>
</protein>
<evidence type="ECO:0000256" key="4">
    <source>
        <dbReference type="HAMAP-Rule" id="MF_03122"/>
    </source>
</evidence>
<reference evidence="7 8" key="1">
    <citation type="submission" date="2020-08" db="EMBL/GenBank/DDBJ databases">
        <authorList>
            <person name="Newling K."/>
            <person name="Davey J."/>
            <person name="Forrester S."/>
        </authorList>
    </citation>
    <scope>NUCLEOTIDE SEQUENCE [LARGE SCALE GENOMIC DNA]</scope>
    <source>
        <strain evidence="7">Crithidia deanei Carvalho</strain>
        <strain evidence="8">Crithidia deanei Carvalho (ATCC PRA-265)</strain>
    </source>
</reference>
<dbReference type="EMBL" id="LR877147">
    <property type="protein sequence ID" value="CAD2214641.1"/>
    <property type="molecule type" value="Genomic_DNA"/>
</dbReference>
<dbReference type="EMBL" id="LR877147">
    <property type="protein sequence ID" value="CAD2214642.1"/>
    <property type="molecule type" value="Genomic_DNA"/>
</dbReference>
<comment type="subcellular location">
    <subcellularLocation>
        <location evidence="4">Cytoplasm</location>
    </subcellularLocation>
</comment>
<comment type="similarity">
    <text evidence="4">Belongs to the eukaryotic ribosomal protein eS1 family.</text>
</comment>
<dbReference type="AlphaFoldDB" id="S9VDQ1"/>
<dbReference type="OrthoDB" id="246661at2759"/>
<name>S9VDQ1_9TRYP</name>
<feature type="compositionally biased region" description="Low complexity" evidence="5">
    <location>
        <begin position="1"/>
        <end position="11"/>
    </location>
</feature>
<dbReference type="InterPro" id="IPR027500">
    <property type="entry name" value="Ribosomal_eS1_euk"/>
</dbReference>
<evidence type="ECO:0000256" key="2">
    <source>
        <dbReference type="ARBA" id="ARBA00022980"/>
    </source>
</evidence>
<accession>S9VDQ1</accession>
<dbReference type="GO" id="GO:0006412">
    <property type="term" value="P:translation"/>
    <property type="evidence" value="ECO:0007669"/>
    <property type="project" value="UniProtKB-UniRule"/>
</dbReference>
<dbReference type="GO" id="GO:0003735">
    <property type="term" value="F:structural constituent of ribosome"/>
    <property type="evidence" value="ECO:0007669"/>
    <property type="project" value="UniProtKB-UniRule"/>
</dbReference>
<keyword evidence="8" id="KW-1185">Reference proteome</keyword>
<keyword evidence="3 4" id="KW-0687">Ribonucleoprotein</keyword>
<evidence type="ECO:0000256" key="1">
    <source>
        <dbReference type="ARBA" id="ARBA00022490"/>
    </source>
</evidence>
<dbReference type="VEuPathDB" id="TriTrypDB:ADEAN_000209300"/>
<dbReference type="Proteomes" id="UP000515908">
    <property type="component" value="Chromosome 03"/>
</dbReference>
<dbReference type="VEuPathDB" id="TriTrypDB:ADEAN_000209200"/>
<evidence type="ECO:0000313" key="6">
    <source>
        <dbReference type="EMBL" id="CAD2214641.1"/>
    </source>
</evidence>
<dbReference type="GO" id="GO:0022627">
    <property type="term" value="C:cytosolic small ribosomal subunit"/>
    <property type="evidence" value="ECO:0007669"/>
    <property type="project" value="UniProtKB-UniRule"/>
</dbReference>
<evidence type="ECO:0000313" key="8">
    <source>
        <dbReference type="Proteomes" id="UP000515908"/>
    </source>
</evidence>
<sequence length="265" mass="30152">MAIGKNKGINKSGKRGGKRGKAVETMARKEWYDVVAPTNFEVRQFCKTISNKTMGTRIAAELIKGRVFETNMSDLSTPSENTFKATNEEAYRNVRFVVDDVQGRNLLTQFHSMSITTDRVFSLMRKWCTTMETTVDVKTADGYILRLFVVAFTKKQEGQLSRNCYAKQHLVKWVRHRINKVVNQRLNRVKINEAVNQITRDTLADALAARCNPIVPIRDLRIRKVKVIYFPKSDAQTIANAHGEIPVSKEADERQVEEAVEVAAE</sequence>
<dbReference type="InterPro" id="IPR001593">
    <property type="entry name" value="Ribosomal_eS1"/>
</dbReference>
<dbReference type="SMART" id="SM01397">
    <property type="entry name" value="Ribosomal_S3Ae"/>
    <property type="match status" value="1"/>
</dbReference>
<keyword evidence="2 4" id="KW-0689">Ribosomal protein</keyword>
<comment type="subunit">
    <text evidence="4">Component of the small ribosomal subunit. Mature ribosomes consist of a small (40S) and a large (60S) subunit. The 40S subunit contains about 33 different proteins and 1 molecule of RNA (18S). The 60S subunit contains about 49 different proteins and 3 molecules of RNA (25S, 5.8S and 5S).</text>
</comment>
<feature type="region of interest" description="Disordered" evidence="5">
    <location>
        <begin position="1"/>
        <end position="22"/>
    </location>
</feature>
<evidence type="ECO:0000313" key="7">
    <source>
        <dbReference type="EMBL" id="CAD2214642.1"/>
    </source>
</evidence>
<gene>
    <name evidence="6" type="ORF">ADEAN_000209200</name>
    <name evidence="7" type="ORF">ADEAN_000209300</name>
</gene>
<evidence type="ECO:0000256" key="5">
    <source>
        <dbReference type="SAM" id="MobiDB-lite"/>
    </source>
</evidence>
<feature type="initiator methionine" description="Removed" evidence="4">
    <location>
        <position position="1"/>
    </location>
</feature>
<organism evidence="7 8">
    <name type="scientific">Angomonas deanei</name>
    <dbReference type="NCBI Taxonomy" id="59799"/>
    <lineage>
        <taxon>Eukaryota</taxon>
        <taxon>Discoba</taxon>
        <taxon>Euglenozoa</taxon>
        <taxon>Kinetoplastea</taxon>
        <taxon>Metakinetoplastina</taxon>
        <taxon>Trypanosomatida</taxon>
        <taxon>Trypanosomatidae</taxon>
        <taxon>Strigomonadinae</taxon>
        <taxon>Angomonas</taxon>
    </lineage>
</organism>
<dbReference type="HAMAP" id="MF_03122">
    <property type="entry name" value="Ribosomal_eS1_euk"/>
    <property type="match status" value="1"/>
</dbReference>
<proteinExistence type="inferred from homology"/>
<dbReference type="Pfam" id="PF01015">
    <property type="entry name" value="Ribosomal_S3Ae"/>
    <property type="match status" value="1"/>
</dbReference>